<dbReference type="Pfam" id="PF08449">
    <property type="entry name" value="UAA"/>
    <property type="match status" value="1"/>
</dbReference>
<dbReference type="PANTHER" id="PTHR10778">
    <property type="entry name" value="SOLUTE CARRIER FAMILY 35 MEMBER B"/>
    <property type="match status" value="1"/>
</dbReference>
<dbReference type="AlphaFoldDB" id="A0AAF5CXF3"/>
<feature type="transmembrane region" description="Helical" evidence="8">
    <location>
        <begin position="166"/>
        <end position="186"/>
    </location>
</feature>
<feature type="transmembrane region" description="Helical" evidence="8">
    <location>
        <begin position="414"/>
        <end position="432"/>
    </location>
</feature>
<feature type="transmembrane region" description="Helical" evidence="8">
    <location>
        <begin position="122"/>
        <end position="142"/>
    </location>
</feature>
<feature type="transmembrane region" description="Helical" evidence="8">
    <location>
        <begin position="285"/>
        <end position="304"/>
    </location>
</feature>
<dbReference type="GO" id="GO:0046964">
    <property type="term" value="F:3'-phosphoadenosine 5'-phosphosulfate transmembrane transporter activity"/>
    <property type="evidence" value="ECO:0007669"/>
    <property type="project" value="TreeGrafter"/>
</dbReference>
<keyword evidence="5 8" id="KW-1133">Transmembrane helix</keyword>
<name>A0AAF5CXF3_STRER</name>
<feature type="transmembrane region" description="Helical" evidence="8">
    <location>
        <begin position="256"/>
        <end position="273"/>
    </location>
</feature>
<feature type="transmembrane region" description="Helical" evidence="8">
    <location>
        <begin position="36"/>
        <end position="58"/>
    </location>
</feature>
<protein>
    <recommendedName>
        <fullName evidence="7">Adenosine 3'-phospho 5'-phosphosulfate transporter 1</fullName>
    </recommendedName>
</protein>
<feature type="transmembrane region" description="Helical" evidence="8">
    <location>
        <begin position="324"/>
        <end position="343"/>
    </location>
</feature>
<feature type="transmembrane region" description="Helical" evidence="8">
    <location>
        <begin position="388"/>
        <end position="408"/>
    </location>
</feature>
<dbReference type="PANTHER" id="PTHR10778:SF13">
    <property type="entry name" value="ADENOSINE 3'-PHOSPHO 5'-PHOSPHOSULFATE TRANSPORTER 1"/>
    <property type="match status" value="1"/>
</dbReference>
<feature type="transmembrane region" description="Helical" evidence="8">
    <location>
        <begin position="363"/>
        <end position="381"/>
    </location>
</feature>
<sequence length="447" mass="51053">MSTSKELISSVTHLHSSSIGEALTKGDLKYLMENIWVVRFLLILLGYSTVILPCVILVRFIRKKFLPRPDYRGDNLFWKTLRFFAIGQPEYSLSVVNEANKKNEFKEEKEIKNKRRKFIDDCLILLFYSLGIQSNFVIMGFIQEKIMTQGYSVIGKEGIVEKFGDAQFLVLCNRIVALFFCCTILLSTRKRQPPHVPPFYYHSYISLSNTLSSWCQYEALKFVSFPTQTVCKASKVIPTMIMGRLLRKEKYSKEDYAMAFCLAFGAAIFFLSQNKTTATTSLTEHTTTISGIILMAGYLGFDAYTLNKQKQLFDTRPKLSKYQMMLGVNLFSAILCTVSLLEQSTLFSSIEFMLSHHTFARDTFLLSLSGSIGQIFIYMTIERFGPIVFAVIMTIRQIISIVLSSLYFNHGLSIIGLVGLAIAFGSILLSTYRRYFADEKKKKQIEK</sequence>
<evidence type="ECO:0000256" key="7">
    <source>
        <dbReference type="ARBA" id="ARBA00039668"/>
    </source>
</evidence>
<dbReference type="InterPro" id="IPR013657">
    <property type="entry name" value="SCL35B1-4/HUT1"/>
</dbReference>
<evidence type="ECO:0000256" key="1">
    <source>
        <dbReference type="ARBA" id="ARBA00004141"/>
    </source>
</evidence>
<evidence type="ECO:0000313" key="10">
    <source>
        <dbReference type="WBParaSite" id="TCONS_00002719.p1"/>
    </source>
</evidence>
<dbReference type="GO" id="GO:0000139">
    <property type="term" value="C:Golgi membrane"/>
    <property type="evidence" value="ECO:0007669"/>
    <property type="project" value="TreeGrafter"/>
</dbReference>
<evidence type="ECO:0000256" key="3">
    <source>
        <dbReference type="ARBA" id="ARBA00022448"/>
    </source>
</evidence>
<dbReference type="Proteomes" id="UP000035681">
    <property type="component" value="Unplaced"/>
</dbReference>
<proteinExistence type="inferred from homology"/>
<evidence type="ECO:0000256" key="8">
    <source>
        <dbReference type="SAM" id="Phobius"/>
    </source>
</evidence>
<evidence type="ECO:0000256" key="2">
    <source>
        <dbReference type="ARBA" id="ARBA00010694"/>
    </source>
</evidence>
<reference evidence="10" key="1">
    <citation type="submission" date="2024-02" db="UniProtKB">
        <authorList>
            <consortium name="WormBaseParasite"/>
        </authorList>
    </citation>
    <scope>IDENTIFICATION</scope>
</reference>
<dbReference type="GO" id="GO:0005789">
    <property type="term" value="C:endoplasmic reticulum membrane"/>
    <property type="evidence" value="ECO:0007669"/>
    <property type="project" value="TreeGrafter"/>
</dbReference>
<evidence type="ECO:0000256" key="6">
    <source>
        <dbReference type="ARBA" id="ARBA00023136"/>
    </source>
</evidence>
<comment type="subcellular location">
    <subcellularLocation>
        <location evidence="1">Membrane</location>
        <topology evidence="1">Multi-pass membrane protein</topology>
    </subcellularLocation>
</comment>
<comment type="similarity">
    <text evidence="2">Belongs to the nucleotide-sugar transporter family. SLC35B subfamily.</text>
</comment>
<evidence type="ECO:0000256" key="4">
    <source>
        <dbReference type="ARBA" id="ARBA00022692"/>
    </source>
</evidence>
<dbReference type="WBParaSite" id="TCONS_00002719.p1">
    <property type="protein sequence ID" value="TCONS_00002719.p1"/>
    <property type="gene ID" value="XLOC_002542"/>
</dbReference>
<evidence type="ECO:0000313" key="9">
    <source>
        <dbReference type="Proteomes" id="UP000035681"/>
    </source>
</evidence>
<keyword evidence="6 8" id="KW-0472">Membrane</keyword>
<evidence type="ECO:0000256" key="5">
    <source>
        <dbReference type="ARBA" id="ARBA00022989"/>
    </source>
</evidence>
<accession>A0AAF5CXF3</accession>
<keyword evidence="4 8" id="KW-0812">Transmembrane</keyword>
<keyword evidence="9" id="KW-1185">Reference proteome</keyword>
<organism evidence="9 10">
    <name type="scientific">Strongyloides stercoralis</name>
    <name type="common">Threadworm</name>
    <dbReference type="NCBI Taxonomy" id="6248"/>
    <lineage>
        <taxon>Eukaryota</taxon>
        <taxon>Metazoa</taxon>
        <taxon>Ecdysozoa</taxon>
        <taxon>Nematoda</taxon>
        <taxon>Chromadorea</taxon>
        <taxon>Rhabditida</taxon>
        <taxon>Tylenchina</taxon>
        <taxon>Panagrolaimomorpha</taxon>
        <taxon>Strongyloidoidea</taxon>
        <taxon>Strongyloididae</taxon>
        <taxon>Strongyloides</taxon>
    </lineage>
</organism>
<keyword evidence="3" id="KW-0813">Transport</keyword>